<dbReference type="OrthoDB" id="48732at2759"/>
<gene>
    <name evidence="1" type="ORF">FRACYDRAFT_240771</name>
</gene>
<dbReference type="KEGG" id="fcy:FRACYDRAFT_240771"/>
<evidence type="ECO:0000313" key="2">
    <source>
        <dbReference type="Proteomes" id="UP000095751"/>
    </source>
</evidence>
<proteinExistence type="predicted"/>
<reference evidence="1 2" key="1">
    <citation type="submission" date="2016-09" db="EMBL/GenBank/DDBJ databases">
        <title>Extensive genetic diversity and differential bi-allelic expression allows diatom success in the polar Southern Ocean.</title>
        <authorList>
            <consortium name="DOE Joint Genome Institute"/>
            <person name="Mock T."/>
            <person name="Otillar R.P."/>
            <person name="Strauss J."/>
            <person name="Dupont C."/>
            <person name="Frickenhaus S."/>
            <person name="Maumus F."/>
            <person name="Mcmullan M."/>
            <person name="Sanges R."/>
            <person name="Schmutz J."/>
            <person name="Toseland A."/>
            <person name="Valas R."/>
            <person name="Veluchamy A."/>
            <person name="Ward B.J."/>
            <person name="Allen A."/>
            <person name="Barry K."/>
            <person name="Falciatore A."/>
            <person name="Ferrante M."/>
            <person name="Fortunato A.E."/>
            <person name="Gloeckner G."/>
            <person name="Gruber A."/>
            <person name="Hipkin R."/>
            <person name="Janech M."/>
            <person name="Kroth P."/>
            <person name="Leese F."/>
            <person name="Lindquist E."/>
            <person name="Lyon B.R."/>
            <person name="Martin J."/>
            <person name="Mayer C."/>
            <person name="Parker M."/>
            <person name="Quesneville H."/>
            <person name="Raymond J."/>
            <person name="Uhlig C."/>
            <person name="Valentin K.U."/>
            <person name="Worden A.Z."/>
            <person name="Armbrust E.V."/>
            <person name="Bowler C."/>
            <person name="Green B."/>
            <person name="Moulton V."/>
            <person name="Van Oosterhout C."/>
            <person name="Grigoriev I."/>
        </authorList>
    </citation>
    <scope>NUCLEOTIDE SEQUENCE [LARGE SCALE GENOMIC DNA]</scope>
    <source>
        <strain evidence="1 2">CCMP1102</strain>
    </source>
</reference>
<name>A0A1E7F7V8_9STRA</name>
<dbReference type="EMBL" id="KV784360">
    <property type="protein sequence ID" value="OEU14237.1"/>
    <property type="molecule type" value="Genomic_DNA"/>
</dbReference>
<dbReference type="Proteomes" id="UP000095751">
    <property type="component" value="Unassembled WGS sequence"/>
</dbReference>
<evidence type="ECO:0000313" key="1">
    <source>
        <dbReference type="EMBL" id="OEU14237.1"/>
    </source>
</evidence>
<sequence length="330" mass="37319">MQYQAREKMADCVDSCSAIEPLMRAIDCVPESDDDDGGCRIGNENGVSVFDVIRNLKGSNRSTRKNFDITNTGDRIEILEERLEIFVSKKWLTQNEYQKYIAFLSTFDTSDCIGESGNYALKELEKELDATEEKKKMSKQQTSWRDMITSTIMTATPSAAATTTYNTNTSHAHVDVNSNNSRQPLATATHRVVNGVNAPTIVYPKDISNCLSEDAISELFVETCFFARLGFVQPPCCLSCTYKEALKSYKPVLQCPRWVIWRSDANKTLDPNHANDMRDNAIVVQCQSARKLIAGKMVEGFQWDKRKKILKNKSESTHVHRSSHFQKVRS</sequence>
<dbReference type="InParanoid" id="A0A1E7F7V8"/>
<organism evidence="1 2">
    <name type="scientific">Fragilariopsis cylindrus CCMP1102</name>
    <dbReference type="NCBI Taxonomy" id="635003"/>
    <lineage>
        <taxon>Eukaryota</taxon>
        <taxon>Sar</taxon>
        <taxon>Stramenopiles</taxon>
        <taxon>Ochrophyta</taxon>
        <taxon>Bacillariophyta</taxon>
        <taxon>Bacillariophyceae</taxon>
        <taxon>Bacillariophycidae</taxon>
        <taxon>Bacillariales</taxon>
        <taxon>Bacillariaceae</taxon>
        <taxon>Fragilariopsis</taxon>
    </lineage>
</organism>
<keyword evidence="2" id="KW-1185">Reference proteome</keyword>
<dbReference type="AlphaFoldDB" id="A0A1E7F7V8"/>
<accession>A0A1E7F7V8</accession>
<protein>
    <submittedName>
        <fullName evidence="1">Uncharacterized protein</fullName>
    </submittedName>
</protein>